<dbReference type="Gene3D" id="2.60.40.420">
    <property type="entry name" value="Cupredoxins - blue copper proteins"/>
    <property type="match status" value="1"/>
</dbReference>
<feature type="signal peptide" evidence="1">
    <location>
        <begin position="1"/>
        <end position="20"/>
    </location>
</feature>
<evidence type="ECO:0000313" key="3">
    <source>
        <dbReference type="EMBL" id="GAO12909.1"/>
    </source>
</evidence>
<protein>
    <recommendedName>
        <fullName evidence="2">EfeO-type cupredoxin-like domain-containing protein</fullName>
    </recommendedName>
</protein>
<dbReference type="InterPro" id="IPR050894">
    <property type="entry name" value="EfeM/EfeO_iron_uptake"/>
</dbReference>
<dbReference type="Proteomes" id="UP000048965">
    <property type="component" value="Unassembled WGS sequence"/>
</dbReference>
<evidence type="ECO:0000256" key="1">
    <source>
        <dbReference type="SAM" id="SignalP"/>
    </source>
</evidence>
<dbReference type="SUPFAM" id="SSF49503">
    <property type="entry name" value="Cupredoxins"/>
    <property type="match status" value="1"/>
</dbReference>
<dbReference type="EMBL" id="BBNO01000013">
    <property type="protein sequence ID" value="GAO12909.1"/>
    <property type="molecule type" value="Genomic_DNA"/>
</dbReference>
<comment type="caution">
    <text evidence="3">The sequence shown here is derived from an EMBL/GenBank/DDBJ whole genome shotgun (WGS) entry which is preliminary data.</text>
</comment>
<name>A0A0P4RI22_9ACTN</name>
<dbReference type="PANTHER" id="PTHR39192">
    <property type="entry name" value="IRON UPTAKE SYSTEM COMPONENT EFEO"/>
    <property type="match status" value="1"/>
</dbReference>
<sequence length="133" mass="13631">MTLRMPQPMAATLLAAGALAALTGCAEKSDSSDSKSGAIAVEATDDACKLSRTSAKAGPIAFKISNQGSKITEFYLYGPDRKVVSEVEGIGPGTSRTMSVKVSEPGTYATACKPGMVGDGIRGKFTVTAKQHG</sequence>
<evidence type="ECO:0000313" key="4">
    <source>
        <dbReference type="Proteomes" id="UP000048965"/>
    </source>
</evidence>
<reference evidence="3 4" key="2">
    <citation type="journal article" date="2015" name="Stand. Genomic Sci.">
        <title>Draft genome sequence of marine-derived Streptomyces sp. TP-A0598, a producer of anti-MRSA antibiotic lydicamycins.</title>
        <authorList>
            <person name="Komaki H."/>
            <person name="Ichikawa N."/>
            <person name="Hosoyama A."/>
            <person name="Fujita N."/>
            <person name="Igarashi Y."/>
        </authorList>
    </citation>
    <scope>NUCLEOTIDE SEQUENCE [LARGE SCALE GENOMIC DNA]</scope>
    <source>
        <strain evidence="3 4">NBRC 110027</strain>
    </source>
</reference>
<keyword evidence="1" id="KW-0732">Signal</keyword>
<keyword evidence="4" id="KW-1185">Reference proteome</keyword>
<accession>A0A0P4RI22</accession>
<feature type="domain" description="EfeO-type cupredoxin-like" evidence="2">
    <location>
        <begin position="18"/>
        <end position="127"/>
    </location>
</feature>
<dbReference type="InterPro" id="IPR008972">
    <property type="entry name" value="Cupredoxin"/>
</dbReference>
<dbReference type="InterPro" id="IPR028096">
    <property type="entry name" value="EfeO_Cupredoxin"/>
</dbReference>
<feature type="chain" id="PRO_5038835314" description="EfeO-type cupredoxin-like domain-containing protein" evidence="1">
    <location>
        <begin position="21"/>
        <end position="133"/>
    </location>
</feature>
<evidence type="ECO:0000259" key="2">
    <source>
        <dbReference type="Pfam" id="PF13473"/>
    </source>
</evidence>
<dbReference type="PROSITE" id="PS51257">
    <property type="entry name" value="PROKAR_LIPOPROTEIN"/>
    <property type="match status" value="1"/>
</dbReference>
<proteinExistence type="predicted"/>
<reference evidence="4" key="1">
    <citation type="submission" date="2014-09" db="EMBL/GenBank/DDBJ databases">
        <title>Whole genome shotgun sequence of Streptomyces sp. NBRC 110027.</title>
        <authorList>
            <person name="Komaki H."/>
            <person name="Ichikawa N."/>
            <person name="Katano-Makiyama Y."/>
            <person name="Hosoyama A."/>
            <person name="Hashimoto M."/>
            <person name="Uohara A."/>
            <person name="Kitahashi Y."/>
            <person name="Ohji S."/>
            <person name="Kimura A."/>
            <person name="Yamazoe A."/>
            <person name="Igarashi Y."/>
            <person name="Fujita N."/>
        </authorList>
    </citation>
    <scope>NUCLEOTIDE SEQUENCE [LARGE SCALE GENOMIC DNA]</scope>
    <source>
        <strain evidence="4">NBRC 110027</strain>
    </source>
</reference>
<dbReference type="AlphaFoldDB" id="A0A0P4RI22"/>
<dbReference type="PANTHER" id="PTHR39192:SF1">
    <property type="entry name" value="IRON UPTAKE SYSTEM COMPONENT EFEO"/>
    <property type="match status" value="1"/>
</dbReference>
<gene>
    <name evidence="3" type="ORF">TPA0598_13_00930</name>
</gene>
<organism evidence="3 4">
    <name type="scientific">Streptomyces lydicamycinicus</name>
    <dbReference type="NCBI Taxonomy" id="1546107"/>
    <lineage>
        <taxon>Bacteria</taxon>
        <taxon>Bacillati</taxon>
        <taxon>Actinomycetota</taxon>
        <taxon>Actinomycetes</taxon>
        <taxon>Kitasatosporales</taxon>
        <taxon>Streptomycetaceae</taxon>
        <taxon>Streptomyces</taxon>
    </lineage>
</organism>
<dbReference type="RefSeq" id="WP_245698983.1">
    <property type="nucleotide sequence ID" value="NZ_BBNO01000013.1"/>
</dbReference>
<dbReference type="Pfam" id="PF13473">
    <property type="entry name" value="Cupredoxin_1"/>
    <property type="match status" value="1"/>
</dbReference>